<evidence type="ECO:0000313" key="6">
    <source>
        <dbReference type="Proteomes" id="UP001623330"/>
    </source>
</evidence>
<proteinExistence type="predicted"/>
<dbReference type="Pfam" id="PF00009">
    <property type="entry name" value="GTP_EFTU"/>
    <property type="match status" value="1"/>
</dbReference>
<keyword evidence="6" id="KW-1185">Reference proteome</keyword>
<dbReference type="Proteomes" id="UP001623330">
    <property type="component" value="Unassembled WGS sequence"/>
</dbReference>
<evidence type="ECO:0000256" key="1">
    <source>
        <dbReference type="ARBA" id="ARBA00022741"/>
    </source>
</evidence>
<dbReference type="Gene3D" id="2.40.30.10">
    <property type="entry name" value="Translation factors"/>
    <property type="match status" value="1"/>
</dbReference>
<dbReference type="InterPro" id="IPR027417">
    <property type="entry name" value="P-loop_NTPase"/>
</dbReference>
<name>A0ABR4P087_9SACH</name>
<dbReference type="Gene3D" id="3.40.50.300">
    <property type="entry name" value="P-loop containing nucleotide triphosphate hydrolases"/>
    <property type="match status" value="1"/>
</dbReference>
<feature type="region of interest" description="Disordered" evidence="3">
    <location>
        <begin position="1"/>
        <end position="104"/>
    </location>
</feature>
<sequence>MSKLEELARQRRLKRAEVNGETNSTTVKSASLLEKLKSKKSESTTNVSKIEIKKPHVNGVKKNTSSLGSKLQELRNRNKPEVKSSKESISIDKGKKKESSRNQKEEAIIWSEFEQLLHTKRNYDDVDSEYELVSSTEFIMEHIQKRKRLPILDKNPRIYTVFYPSTHFEAEARSNRNFQNPSPDDVILEAQEQVFKDVSSNVAQLTLEETKKKKKSKNHAKVEKYIEPMLMSVEDLKTDHNIFPFNIYILGDKGCGKSTILGNISYTLGLTSIEKLRDIKKEIELMHHRRIDKLDTRLLHQSPFSWIIDKSEDERRSGKSLGIKSLDIRYNDYNMSLYEIPSSVSPIKAVDALKSKPAYAMIVVSASTNEYEESMNINSELRQKLLTLRGLGVSHFTTVVNKMDTIDWDPERFFNIKNELSIVYKNLGFDLENIAWNVLSAITEDGMANRISRNVNAAIRNISKVSLLDALINARLKQNSKTVTLLESQTSDILSSQTTEFLMNPIIFDKKNDSLISGYIDNGVLQPGEQLKLLTSNKKVTIQSIKLKNGRNSTRYKSKAAFRGNWYNLSIISNEEINEHDDFALVPAIKSTIKLYFNFLLKFYSHAYNDSNHNNGIYKIYCNGALFQMELTDLTINNLDDYIVQVQCKGNVIDDSLMLGFDRDIPISKSVLVFSEDRLLGFGEILPLQD</sequence>
<comment type="caution">
    <text evidence="5">The sequence shown here is derived from an EMBL/GenBank/DDBJ whole genome shotgun (WGS) entry which is preliminary data.</text>
</comment>
<protein>
    <recommendedName>
        <fullName evidence="4">Tr-type G domain-containing protein</fullName>
    </recommendedName>
</protein>
<feature type="compositionally biased region" description="Basic and acidic residues" evidence="3">
    <location>
        <begin position="72"/>
        <end position="104"/>
    </location>
</feature>
<dbReference type="InterPro" id="IPR050100">
    <property type="entry name" value="TRAFAC_GTPase_members"/>
</dbReference>
<feature type="domain" description="Tr-type G" evidence="4">
    <location>
        <begin position="246"/>
        <end position="473"/>
    </location>
</feature>
<keyword evidence="1" id="KW-0547">Nucleotide-binding</keyword>
<reference evidence="5 6" key="1">
    <citation type="submission" date="2024-05" db="EMBL/GenBank/DDBJ databases">
        <title>Long read based assembly of the Candida bracarensis genome reveals expanded adhesin content.</title>
        <authorList>
            <person name="Marcet-Houben M."/>
            <person name="Ksiezopolska E."/>
            <person name="Gabaldon T."/>
        </authorList>
    </citation>
    <scope>NUCLEOTIDE SEQUENCE [LARGE SCALE GENOMIC DNA]</scope>
    <source>
        <strain evidence="5 6">CBM6</strain>
    </source>
</reference>
<gene>
    <name evidence="5" type="ORF">RNJ44_02791</name>
</gene>
<organism evidence="5 6">
    <name type="scientific">Nakaseomyces bracarensis</name>
    <dbReference type="NCBI Taxonomy" id="273131"/>
    <lineage>
        <taxon>Eukaryota</taxon>
        <taxon>Fungi</taxon>
        <taxon>Dikarya</taxon>
        <taxon>Ascomycota</taxon>
        <taxon>Saccharomycotina</taxon>
        <taxon>Saccharomycetes</taxon>
        <taxon>Saccharomycetales</taxon>
        <taxon>Saccharomycetaceae</taxon>
        <taxon>Nakaseomyces</taxon>
    </lineage>
</organism>
<accession>A0ABR4P087</accession>
<evidence type="ECO:0000313" key="5">
    <source>
        <dbReference type="EMBL" id="KAL3235003.1"/>
    </source>
</evidence>
<keyword evidence="2" id="KW-0342">GTP-binding</keyword>
<dbReference type="EMBL" id="JBEVYD010000002">
    <property type="protein sequence ID" value="KAL3235003.1"/>
    <property type="molecule type" value="Genomic_DNA"/>
</dbReference>
<dbReference type="PANTHER" id="PTHR23115">
    <property type="entry name" value="TRANSLATION FACTOR"/>
    <property type="match status" value="1"/>
</dbReference>
<dbReference type="SUPFAM" id="SSF52540">
    <property type="entry name" value="P-loop containing nucleoside triphosphate hydrolases"/>
    <property type="match status" value="1"/>
</dbReference>
<evidence type="ECO:0000256" key="2">
    <source>
        <dbReference type="ARBA" id="ARBA00023134"/>
    </source>
</evidence>
<evidence type="ECO:0000259" key="4">
    <source>
        <dbReference type="Pfam" id="PF00009"/>
    </source>
</evidence>
<evidence type="ECO:0000256" key="3">
    <source>
        <dbReference type="SAM" id="MobiDB-lite"/>
    </source>
</evidence>
<dbReference type="InterPro" id="IPR000795">
    <property type="entry name" value="T_Tr_GTP-bd_dom"/>
</dbReference>